<dbReference type="RefSeq" id="WP_130650878.1">
    <property type="nucleotide sequence ID" value="NZ_BMHA01000002.1"/>
</dbReference>
<dbReference type="EC" id="1.3.99.41" evidence="8"/>
<evidence type="ECO:0000259" key="12">
    <source>
        <dbReference type="Pfam" id="PF02770"/>
    </source>
</evidence>
<dbReference type="FunFam" id="2.40.110.10:FF:000031">
    <property type="entry name" value="Acyl-CoA dehydrogenase, putative"/>
    <property type="match status" value="1"/>
</dbReference>
<dbReference type="InterPro" id="IPR037069">
    <property type="entry name" value="AcylCoA_DH/ox_N_sf"/>
</dbReference>
<dbReference type="InterPro" id="IPR013786">
    <property type="entry name" value="AcylCoA_DH/ox_N"/>
</dbReference>
<accession>A0A8J3AB82</accession>
<keyword evidence="3 10" id="KW-0285">Flavoprotein</keyword>
<evidence type="ECO:0000313" key="15">
    <source>
        <dbReference type="EMBL" id="GGI03884.1"/>
    </source>
</evidence>
<organism evidence="15 16">
    <name type="scientific">Egicoccus halophilus</name>
    <dbReference type="NCBI Taxonomy" id="1670830"/>
    <lineage>
        <taxon>Bacteria</taxon>
        <taxon>Bacillati</taxon>
        <taxon>Actinomycetota</taxon>
        <taxon>Nitriliruptoria</taxon>
        <taxon>Egicoccales</taxon>
        <taxon>Egicoccaceae</taxon>
        <taxon>Egicoccus</taxon>
    </lineage>
</organism>
<dbReference type="GO" id="GO:0016627">
    <property type="term" value="F:oxidoreductase activity, acting on the CH-CH group of donors"/>
    <property type="evidence" value="ECO:0007669"/>
    <property type="project" value="InterPro"/>
</dbReference>
<dbReference type="InterPro" id="IPR052166">
    <property type="entry name" value="Diverse_Acyl-CoA_DH"/>
</dbReference>
<comment type="catalytic activity">
    <reaction evidence="6">
        <text>3-(methylsulfanyl)propanoyl-CoA + oxidized [electron-transfer flavoprotein] + H(+) = 3-(methylsulfanyl)acryloyl-CoA + reduced [electron-transfer flavoprotein]</text>
        <dbReference type="Rhea" id="RHEA:52612"/>
        <dbReference type="Rhea" id="RHEA-COMP:10685"/>
        <dbReference type="Rhea" id="RHEA-COMP:10686"/>
        <dbReference type="ChEBI" id="CHEBI:15378"/>
        <dbReference type="ChEBI" id="CHEBI:57692"/>
        <dbReference type="ChEBI" id="CHEBI:58307"/>
        <dbReference type="ChEBI" id="CHEBI:82815"/>
        <dbReference type="ChEBI" id="CHEBI:84994"/>
        <dbReference type="EC" id="1.3.99.41"/>
    </reaction>
    <physiologicalReaction direction="left-to-right" evidence="6">
        <dbReference type="Rhea" id="RHEA:52613"/>
    </physiologicalReaction>
</comment>
<evidence type="ECO:0000256" key="5">
    <source>
        <dbReference type="ARBA" id="ARBA00023002"/>
    </source>
</evidence>
<dbReference type="GO" id="GO:0050660">
    <property type="term" value="F:flavin adenine dinucleotide binding"/>
    <property type="evidence" value="ECO:0007669"/>
    <property type="project" value="InterPro"/>
</dbReference>
<dbReference type="AlphaFoldDB" id="A0A8J3AB82"/>
<keyword evidence="4 10" id="KW-0274">FAD</keyword>
<evidence type="ECO:0000256" key="10">
    <source>
        <dbReference type="RuleBase" id="RU362125"/>
    </source>
</evidence>
<comment type="caution">
    <text evidence="15">The sequence shown here is derived from an EMBL/GenBank/DDBJ whole genome shotgun (WGS) entry which is preliminary data.</text>
</comment>
<evidence type="ECO:0000256" key="8">
    <source>
        <dbReference type="ARBA" id="ARBA00066694"/>
    </source>
</evidence>
<comment type="cofactor">
    <cofactor evidence="1 10">
        <name>FAD</name>
        <dbReference type="ChEBI" id="CHEBI:57692"/>
    </cofactor>
</comment>
<reference evidence="15" key="1">
    <citation type="journal article" date="2014" name="Int. J. Syst. Evol. Microbiol.">
        <title>Complete genome sequence of Corynebacterium casei LMG S-19264T (=DSM 44701T), isolated from a smear-ripened cheese.</title>
        <authorList>
            <consortium name="US DOE Joint Genome Institute (JGI-PGF)"/>
            <person name="Walter F."/>
            <person name="Albersmeier A."/>
            <person name="Kalinowski J."/>
            <person name="Ruckert C."/>
        </authorList>
    </citation>
    <scope>NUCLEOTIDE SEQUENCE</scope>
    <source>
        <strain evidence="15">CGMCC 1.14988</strain>
    </source>
</reference>
<reference evidence="15" key="2">
    <citation type="submission" date="2020-09" db="EMBL/GenBank/DDBJ databases">
        <authorList>
            <person name="Sun Q."/>
            <person name="Zhou Y."/>
        </authorList>
    </citation>
    <scope>NUCLEOTIDE SEQUENCE</scope>
    <source>
        <strain evidence="15">CGMCC 1.14988</strain>
    </source>
</reference>
<sequence>MTTYTAPIRDIRYVLEHVTPLRELTALPAFAHAEPDLVAGLLEEVGRFSAQAIAPTNRDGDQHGATLDGDRVVLPDSFKKVYDQYVEAGWGTLQHPTEFGGGGFPLTVANAAKETINSANLAFSLGPLLTTGAVYLLTHHGSAEQQQTYLPKMVTGEWAGTMNLTEPQAGSDVGAVTTRAVPADDGSYRITGQKIYITFGEHELTENIVHLVLARLPDAPPGTKGISLFLVPKFLVNDDGSLGERNDVSVVSLEHKLGIHASPTCVMAYGEDGEGAVGYLVGEPHTGMRGMFTMMNDARLGVGIQGLAIAERAYQQALAYAQERRQGRGPTSAPGEQAPIIEHADVRRMLLTMKANIEAMRALCYANAHALDLAHGADDPVVREQQQKLADLLTPLSKAWCTDLGVELTSLAVQVHGGMGYVEETGVAQHFRDARIAPIYEGTNGIQALDLVGRKLPYDGGAYVKGVLGEIRDTVDALPEELGTVAVNLGDALDALQEATDWIFAQRETPNEVFAGATPYLRMFATVVGGWLLARGAVSASAAIASGDTGTFDAEFLQAKLTTTRFFAEQVLPTVRGLQPSVTAGSRDLYALTPALLAP</sequence>
<dbReference type="InterPro" id="IPR006091">
    <property type="entry name" value="Acyl-CoA_Oxase/DH_mid-dom"/>
</dbReference>
<dbReference type="Pfam" id="PF12806">
    <property type="entry name" value="Acyl-CoA_dh_C"/>
    <property type="match status" value="1"/>
</dbReference>
<dbReference type="OrthoDB" id="2769798at2"/>
<evidence type="ECO:0000256" key="6">
    <source>
        <dbReference type="ARBA" id="ARBA00051388"/>
    </source>
</evidence>
<dbReference type="Pfam" id="PF02770">
    <property type="entry name" value="Acyl-CoA_dh_M"/>
    <property type="match status" value="1"/>
</dbReference>
<dbReference type="InterPro" id="IPR009075">
    <property type="entry name" value="AcylCo_DH/oxidase_C"/>
</dbReference>
<dbReference type="SUPFAM" id="SSF56645">
    <property type="entry name" value="Acyl-CoA dehydrogenase NM domain-like"/>
    <property type="match status" value="1"/>
</dbReference>
<dbReference type="SUPFAM" id="SSF47203">
    <property type="entry name" value="Acyl-CoA dehydrogenase C-terminal domain-like"/>
    <property type="match status" value="1"/>
</dbReference>
<dbReference type="InterPro" id="IPR046373">
    <property type="entry name" value="Acyl-CoA_Oxase/DH_mid-dom_sf"/>
</dbReference>
<dbReference type="InterPro" id="IPR036250">
    <property type="entry name" value="AcylCo_DH-like_C"/>
</dbReference>
<dbReference type="PANTHER" id="PTHR42803:SF1">
    <property type="entry name" value="BROAD-SPECIFICITY LINEAR ACYL-COA DEHYDROGENASE FADE5"/>
    <property type="match status" value="1"/>
</dbReference>
<feature type="domain" description="Acyl-CoA oxidase/dehydrogenase middle" evidence="12">
    <location>
        <begin position="162"/>
        <end position="267"/>
    </location>
</feature>
<feature type="domain" description="Acetyl-CoA dehydrogenase-like C-terminal" evidence="14">
    <location>
        <begin position="468"/>
        <end position="592"/>
    </location>
</feature>
<protein>
    <recommendedName>
        <fullName evidence="9">3-methylmercaptopropionyl-CoA dehydrogenase</fullName>
        <ecNumber evidence="8">1.3.99.41</ecNumber>
    </recommendedName>
</protein>
<evidence type="ECO:0000259" key="13">
    <source>
        <dbReference type="Pfam" id="PF02771"/>
    </source>
</evidence>
<proteinExistence type="inferred from homology"/>
<evidence type="ECO:0000259" key="11">
    <source>
        <dbReference type="Pfam" id="PF00441"/>
    </source>
</evidence>
<evidence type="ECO:0000256" key="2">
    <source>
        <dbReference type="ARBA" id="ARBA00009347"/>
    </source>
</evidence>
<dbReference type="Gene3D" id="1.20.140.10">
    <property type="entry name" value="Butyryl-CoA Dehydrogenase, subunit A, domain 3"/>
    <property type="match status" value="1"/>
</dbReference>
<dbReference type="Pfam" id="PF02771">
    <property type="entry name" value="Acyl-CoA_dh_N"/>
    <property type="match status" value="1"/>
</dbReference>
<evidence type="ECO:0000313" key="16">
    <source>
        <dbReference type="Proteomes" id="UP000650511"/>
    </source>
</evidence>
<keyword evidence="16" id="KW-1185">Reference proteome</keyword>
<evidence type="ECO:0000256" key="9">
    <source>
        <dbReference type="ARBA" id="ARBA00069043"/>
    </source>
</evidence>
<dbReference type="InterPro" id="IPR009100">
    <property type="entry name" value="AcylCoA_DH/oxidase_NM_dom_sf"/>
</dbReference>
<dbReference type="Pfam" id="PF00441">
    <property type="entry name" value="Acyl-CoA_dh_1"/>
    <property type="match status" value="1"/>
</dbReference>
<comment type="function">
    <text evidence="7">Involved in the assimilation of dimethylsulphoniopropionate (DMSP), an important compound in the fixation of carbon in marine phytoplankton, by mediating the conversion of 3-(methylthio)propanoyl-CoA (MMPA-CoA) to 3-(methylthio)acryloyl-CoA (MTA-CoA).</text>
</comment>
<comment type="similarity">
    <text evidence="2 10">Belongs to the acyl-CoA dehydrogenase family.</text>
</comment>
<keyword evidence="5 10" id="KW-0560">Oxidoreductase</keyword>
<gene>
    <name evidence="15" type="primary">mmgC</name>
    <name evidence="15" type="ORF">GCM10011354_06280</name>
</gene>
<dbReference type="Gene3D" id="2.40.110.10">
    <property type="entry name" value="Butyryl-CoA Dehydrogenase, subunit A, domain 2"/>
    <property type="match status" value="1"/>
</dbReference>
<dbReference type="InterPro" id="IPR025878">
    <property type="entry name" value="Acyl-CoA_dh-like_C_dom"/>
</dbReference>
<evidence type="ECO:0000256" key="7">
    <source>
        <dbReference type="ARBA" id="ARBA00058683"/>
    </source>
</evidence>
<evidence type="ECO:0000256" key="3">
    <source>
        <dbReference type="ARBA" id="ARBA00022630"/>
    </source>
</evidence>
<dbReference type="Proteomes" id="UP000650511">
    <property type="component" value="Unassembled WGS sequence"/>
</dbReference>
<feature type="domain" description="Acyl-CoA dehydrogenase/oxidase N-terminal" evidence="13">
    <location>
        <begin position="42"/>
        <end position="157"/>
    </location>
</feature>
<dbReference type="PANTHER" id="PTHR42803">
    <property type="entry name" value="ACYL-COA DEHYDROGENASE"/>
    <property type="match status" value="1"/>
</dbReference>
<evidence type="ECO:0000256" key="4">
    <source>
        <dbReference type="ARBA" id="ARBA00022827"/>
    </source>
</evidence>
<dbReference type="Gene3D" id="1.10.540.10">
    <property type="entry name" value="Acyl-CoA dehydrogenase/oxidase, N-terminal domain"/>
    <property type="match status" value="1"/>
</dbReference>
<evidence type="ECO:0000256" key="1">
    <source>
        <dbReference type="ARBA" id="ARBA00001974"/>
    </source>
</evidence>
<dbReference type="EMBL" id="BMHA01000002">
    <property type="protein sequence ID" value="GGI03884.1"/>
    <property type="molecule type" value="Genomic_DNA"/>
</dbReference>
<name>A0A8J3AB82_9ACTN</name>
<evidence type="ECO:0000259" key="14">
    <source>
        <dbReference type="Pfam" id="PF12806"/>
    </source>
</evidence>
<feature type="domain" description="Acyl-CoA dehydrogenase/oxidase C-terminal" evidence="11">
    <location>
        <begin position="286"/>
        <end position="451"/>
    </location>
</feature>